<evidence type="ECO:0000313" key="2">
    <source>
        <dbReference type="Proteomes" id="UP000184693"/>
    </source>
</evidence>
<protein>
    <submittedName>
        <fullName evidence="1">Uncharacterized conserved protein</fullName>
    </submittedName>
</protein>
<accession>A0A1N6GA41</accession>
<dbReference type="EMBL" id="FSRM01000001">
    <property type="protein sequence ID" value="SIO04426.1"/>
    <property type="molecule type" value="Genomic_DNA"/>
</dbReference>
<gene>
    <name evidence="1" type="ORF">SAMN05444168_2240</name>
</gene>
<evidence type="ECO:0000313" key="1">
    <source>
        <dbReference type="EMBL" id="SIO04426.1"/>
    </source>
</evidence>
<dbReference type="RefSeq" id="WP_217272802.1">
    <property type="nucleotide sequence ID" value="NZ_FSRM01000001.1"/>
</dbReference>
<dbReference type="AlphaFoldDB" id="A0A1N6GA41"/>
<reference evidence="1 2" key="1">
    <citation type="submission" date="2016-11" db="EMBL/GenBank/DDBJ databases">
        <authorList>
            <person name="Jaros S."/>
            <person name="Januszkiewicz K."/>
            <person name="Wedrychowicz H."/>
        </authorList>
    </citation>
    <scope>NUCLEOTIDE SEQUENCE [LARGE SCALE GENOMIC DNA]</scope>
    <source>
        <strain evidence="1 2">GAS86</strain>
    </source>
</reference>
<organism evidence="1 2">
    <name type="scientific">Paraburkholderia phenazinium</name>
    <dbReference type="NCBI Taxonomy" id="60549"/>
    <lineage>
        <taxon>Bacteria</taxon>
        <taxon>Pseudomonadati</taxon>
        <taxon>Pseudomonadota</taxon>
        <taxon>Betaproteobacteria</taxon>
        <taxon>Burkholderiales</taxon>
        <taxon>Burkholderiaceae</taxon>
        <taxon>Paraburkholderia</taxon>
    </lineage>
</organism>
<proteinExistence type="predicted"/>
<sequence length="411" mass="45011">MYPISHSPNVTFLGHTDQGKRPDGVQIMVDRGHAYIGHMFSDGISVIDVRNPKDPKPVNFIACAPNTRAHHLQLHDNLLLAVNSANVWALQRYQSQQDYFTNAIDDSFNRREKPFVAGLRIYEIGADPSNPREIGFCPVEGIGLHRLWWTGGRYAYASAHLHGFTDFVLAIFDVSDPTKPTLAGHWALPGMNREAEETPTWPKGKRWALHHAIPADGKLFGAWRDGGLTIHDLTDPVAPKLISHTVISPPFAGGTHTPLPLPGRQLAIVADEAISSNCAAGLAHTWVFDVRDAGNPISIATLPQPEELNYCAVGGKFGPHNLHENRPGAFQSENLIFATWHNAGVRVFDISNAFRPREVGHLVPGAPQALVDIRPGAVPVTQSADVFVDRNGLMYVTDTNAGLTIAQYEDL</sequence>
<dbReference type="InterPro" id="IPR013211">
    <property type="entry name" value="LVIVD"/>
</dbReference>
<dbReference type="Proteomes" id="UP000184693">
    <property type="component" value="Unassembled WGS sequence"/>
</dbReference>
<dbReference type="Pfam" id="PF08309">
    <property type="entry name" value="LVIVD"/>
    <property type="match status" value="1"/>
</dbReference>
<name>A0A1N6GA41_9BURK</name>
<dbReference type="SUPFAM" id="SSF75011">
    <property type="entry name" value="3-carboxy-cis,cis-mucoante lactonizing enzyme"/>
    <property type="match status" value="1"/>
</dbReference>